<dbReference type="RefSeq" id="WP_112342653.1">
    <property type="nucleotide sequence ID" value="NZ_QMKK01000038.1"/>
</dbReference>
<evidence type="ECO:0000313" key="2">
    <source>
        <dbReference type="EMBL" id="RAX40532.1"/>
    </source>
</evidence>
<name>A0A329YFE4_RHITR</name>
<accession>A0A329YFE4</accession>
<gene>
    <name evidence="2" type="ORF">DQ393_15465</name>
</gene>
<proteinExistence type="predicted"/>
<evidence type="ECO:0000313" key="3">
    <source>
        <dbReference type="Proteomes" id="UP000251205"/>
    </source>
</evidence>
<dbReference type="OrthoDB" id="329172at2"/>
<sequence length="121" mass="13512">MILVDTSIWIDHFHALEARLQSLLEQKQVVVHPFVVGEIGLGNLRQYDLVIGSLRRLPPIARVSDEDVLYFIRSNKLQGTGIGYIDAHLAAATILAPGTYLWTRDKRLQRVAENLGIAAPL</sequence>
<dbReference type="InterPro" id="IPR029060">
    <property type="entry name" value="PIN-like_dom_sf"/>
</dbReference>
<feature type="domain" description="PIN" evidence="1">
    <location>
        <begin position="2"/>
        <end position="113"/>
    </location>
</feature>
<organism evidence="2 3">
    <name type="scientific">Rhizobium tropici</name>
    <dbReference type="NCBI Taxonomy" id="398"/>
    <lineage>
        <taxon>Bacteria</taxon>
        <taxon>Pseudomonadati</taxon>
        <taxon>Pseudomonadota</taxon>
        <taxon>Alphaproteobacteria</taxon>
        <taxon>Hyphomicrobiales</taxon>
        <taxon>Rhizobiaceae</taxon>
        <taxon>Rhizobium/Agrobacterium group</taxon>
        <taxon>Rhizobium</taxon>
    </lineage>
</organism>
<protein>
    <submittedName>
        <fullName evidence="2">VapC toxin family PIN domain ribonuclease</fullName>
    </submittedName>
</protein>
<dbReference type="Proteomes" id="UP000251205">
    <property type="component" value="Unassembled WGS sequence"/>
</dbReference>
<dbReference type="SUPFAM" id="SSF88723">
    <property type="entry name" value="PIN domain-like"/>
    <property type="match status" value="1"/>
</dbReference>
<evidence type="ECO:0000259" key="1">
    <source>
        <dbReference type="Pfam" id="PF01850"/>
    </source>
</evidence>
<comment type="caution">
    <text evidence="2">The sequence shown here is derived from an EMBL/GenBank/DDBJ whole genome shotgun (WGS) entry which is preliminary data.</text>
</comment>
<dbReference type="Pfam" id="PF01850">
    <property type="entry name" value="PIN"/>
    <property type="match status" value="1"/>
</dbReference>
<dbReference type="Gene3D" id="3.40.50.1010">
    <property type="entry name" value="5'-nuclease"/>
    <property type="match status" value="1"/>
</dbReference>
<dbReference type="CDD" id="cd09854">
    <property type="entry name" value="PIN_VapC-like"/>
    <property type="match status" value="1"/>
</dbReference>
<dbReference type="InterPro" id="IPR002716">
    <property type="entry name" value="PIN_dom"/>
</dbReference>
<reference evidence="2 3" key="1">
    <citation type="submission" date="2018-06" db="EMBL/GenBank/DDBJ databases">
        <title>Whole Genome Sequence of an efficient microsymbiont, Rhizobium tropici.</title>
        <authorList>
            <person name="Srinivasan R."/>
            <person name="Singh H.V."/>
            <person name="Srivastava R."/>
            <person name="Kumari B."/>
            <person name="Radhakrishna A."/>
        </authorList>
    </citation>
    <scope>NUCLEOTIDE SEQUENCE [LARGE SCALE GENOMIC DNA]</scope>
    <source>
        <strain evidence="2 3">IGFRI Rhizo-19</strain>
    </source>
</reference>
<dbReference type="AlphaFoldDB" id="A0A329YFE4"/>
<dbReference type="EMBL" id="QMKK01000038">
    <property type="protein sequence ID" value="RAX40532.1"/>
    <property type="molecule type" value="Genomic_DNA"/>
</dbReference>